<proteinExistence type="predicted"/>
<name>A0A0G4I6K0_9ALVE</name>
<reference evidence="2" key="1">
    <citation type="submission" date="2014-11" db="EMBL/GenBank/DDBJ databases">
        <authorList>
            <person name="Otto D Thomas"/>
            <person name="Naeem Raeece"/>
        </authorList>
    </citation>
    <scope>NUCLEOTIDE SEQUENCE</scope>
</reference>
<dbReference type="EMBL" id="CDMZ01005331">
    <property type="protein sequence ID" value="CEM52672.1"/>
    <property type="molecule type" value="Genomic_DNA"/>
</dbReference>
<evidence type="ECO:0000256" key="1">
    <source>
        <dbReference type="SAM" id="MobiDB-lite"/>
    </source>
</evidence>
<organism evidence="2">
    <name type="scientific">Chromera velia CCMP2878</name>
    <dbReference type="NCBI Taxonomy" id="1169474"/>
    <lineage>
        <taxon>Eukaryota</taxon>
        <taxon>Sar</taxon>
        <taxon>Alveolata</taxon>
        <taxon>Colpodellida</taxon>
        <taxon>Chromeraceae</taxon>
        <taxon>Chromera</taxon>
    </lineage>
</organism>
<dbReference type="AlphaFoldDB" id="A0A0G4I6K0"/>
<protein>
    <submittedName>
        <fullName evidence="2">Uncharacterized protein</fullName>
    </submittedName>
</protein>
<sequence length="100" mass="10792">MSGPFENNVARFAKAGKPGKFFRHISEYFSGLDSSNSHLRGGAEGGESFLETSASLSGGLELFPDDDEQTRVLGELAKDKMDEESDETNSEICKIGQDAV</sequence>
<feature type="non-terminal residue" evidence="2">
    <location>
        <position position="100"/>
    </location>
</feature>
<feature type="region of interest" description="Disordered" evidence="1">
    <location>
        <begin position="78"/>
        <end position="100"/>
    </location>
</feature>
<accession>A0A0G4I6K0</accession>
<evidence type="ECO:0000313" key="2">
    <source>
        <dbReference type="EMBL" id="CEM52672.1"/>
    </source>
</evidence>
<gene>
    <name evidence="2" type="ORF">Cvel_11442</name>
</gene>